<name>A0AAV5HR66_9ROSI</name>
<dbReference type="EMBL" id="BPVZ01000002">
    <property type="protein sequence ID" value="GKU88243.1"/>
    <property type="molecule type" value="Genomic_DNA"/>
</dbReference>
<protein>
    <recommendedName>
        <fullName evidence="4">Secreted protein</fullName>
    </recommendedName>
</protein>
<keyword evidence="1" id="KW-0812">Transmembrane</keyword>
<keyword evidence="3" id="KW-1185">Reference proteome</keyword>
<dbReference type="Proteomes" id="UP001054252">
    <property type="component" value="Unassembled WGS sequence"/>
</dbReference>
<keyword evidence="1" id="KW-1133">Transmembrane helix</keyword>
<evidence type="ECO:0000313" key="3">
    <source>
        <dbReference type="Proteomes" id="UP001054252"/>
    </source>
</evidence>
<dbReference type="AlphaFoldDB" id="A0AAV5HR66"/>
<keyword evidence="1" id="KW-0472">Membrane</keyword>
<evidence type="ECO:0000256" key="1">
    <source>
        <dbReference type="SAM" id="Phobius"/>
    </source>
</evidence>
<organism evidence="2 3">
    <name type="scientific">Rubroshorea leprosula</name>
    <dbReference type="NCBI Taxonomy" id="152421"/>
    <lineage>
        <taxon>Eukaryota</taxon>
        <taxon>Viridiplantae</taxon>
        <taxon>Streptophyta</taxon>
        <taxon>Embryophyta</taxon>
        <taxon>Tracheophyta</taxon>
        <taxon>Spermatophyta</taxon>
        <taxon>Magnoliopsida</taxon>
        <taxon>eudicotyledons</taxon>
        <taxon>Gunneridae</taxon>
        <taxon>Pentapetalae</taxon>
        <taxon>rosids</taxon>
        <taxon>malvids</taxon>
        <taxon>Malvales</taxon>
        <taxon>Dipterocarpaceae</taxon>
        <taxon>Rubroshorea</taxon>
    </lineage>
</organism>
<proteinExistence type="predicted"/>
<evidence type="ECO:0000313" key="2">
    <source>
        <dbReference type="EMBL" id="GKU88243.1"/>
    </source>
</evidence>
<gene>
    <name evidence="2" type="ORF">SLEP1_g2529</name>
</gene>
<accession>A0AAV5HR66</accession>
<sequence length="129" mass="14726">MACPLWPWASEFCCLSRQVSWLLAPSRKSTELHAVIPRSGDRRPDLVFACTVSRLGVLESGCNLYMGRWNGVPLDRLTEGNLGPLWLFECTLHLPSSSAMGLLWFYLQLCVHYLLSFLIHWMRCIVDVV</sequence>
<reference evidence="2 3" key="1">
    <citation type="journal article" date="2021" name="Commun. Biol.">
        <title>The genome of Shorea leprosula (Dipterocarpaceae) highlights the ecological relevance of drought in aseasonal tropical rainforests.</title>
        <authorList>
            <person name="Ng K.K.S."/>
            <person name="Kobayashi M.J."/>
            <person name="Fawcett J.A."/>
            <person name="Hatakeyama M."/>
            <person name="Paape T."/>
            <person name="Ng C.H."/>
            <person name="Ang C.C."/>
            <person name="Tnah L.H."/>
            <person name="Lee C.T."/>
            <person name="Nishiyama T."/>
            <person name="Sese J."/>
            <person name="O'Brien M.J."/>
            <person name="Copetti D."/>
            <person name="Mohd Noor M.I."/>
            <person name="Ong R.C."/>
            <person name="Putra M."/>
            <person name="Sireger I.Z."/>
            <person name="Indrioko S."/>
            <person name="Kosugi Y."/>
            <person name="Izuno A."/>
            <person name="Isagi Y."/>
            <person name="Lee S.L."/>
            <person name="Shimizu K.K."/>
        </authorList>
    </citation>
    <scope>NUCLEOTIDE SEQUENCE [LARGE SCALE GENOMIC DNA]</scope>
    <source>
        <strain evidence="2">214</strain>
    </source>
</reference>
<comment type="caution">
    <text evidence="2">The sequence shown here is derived from an EMBL/GenBank/DDBJ whole genome shotgun (WGS) entry which is preliminary data.</text>
</comment>
<evidence type="ECO:0008006" key="4">
    <source>
        <dbReference type="Google" id="ProtNLM"/>
    </source>
</evidence>
<feature type="transmembrane region" description="Helical" evidence="1">
    <location>
        <begin position="102"/>
        <end position="122"/>
    </location>
</feature>